<dbReference type="InterPro" id="IPR008271">
    <property type="entry name" value="Ser/Thr_kinase_AS"/>
</dbReference>
<keyword evidence="4 5" id="KW-0067">ATP-binding</keyword>
<dbReference type="KEGG" id="pabo:BCY86_04865"/>
<feature type="binding site" evidence="5">
    <location>
        <position position="42"/>
    </location>
    <ligand>
        <name>ATP</name>
        <dbReference type="ChEBI" id="CHEBI:30616"/>
    </ligand>
</feature>
<dbReference type="PANTHER" id="PTHR43289:SF6">
    <property type="entry name" value="SERINE_THREONINE-PROTEIN KINASE NEKL-3"/>
    <property type="match status" value="1"/>
</dbReference>
<evidence type="ECO:0000256" key="1">
    <source>
        <dbReference type="ARBA" id="ARBA00022679"/>
    </source>
</evidence>
<dbReference type="OrthoDB" id="5477118at2"/>
<keyword evidence="3" id="KW-0418">Kinase</keyword>
<dbReference type="Proteomes" id="UP000185544">
    <property type="component" value="Chromosome"/>
</dbReference>
<gene>
    <name evidence="7" type="ORF">BCY86_04865</name>
</gene>
<dbReference type="SMART" id="SM00220">
    <property type="entry name" value="S_TKc"/>
    <property type="match status" value="1"/>
</dbReference>
<dbReference type="InterPro" id="IPR017441">
    <property type="entry name" value="Protein_kinase_ATP_BS"/>
</dbReference>
<dbReference type="PROSITE" id="PS00107">
    <property type="entry name" value="PROTEIN_KINASE_ATP"/>
    <property type="match status" value="1"/>
</dbReference>
<dbReference type="CDD" id="cd14014">
    <property type="entry name" value="STKc_PknB_like"/>
    <property type="match status" value="1"/>
</dbReference>
<feature type="domain" description="Protein kinase" evidence="6">
    <location>
        <begin position="13"/>
        <end position="286"/>
    </location>
</feature>
<evidence type="ECO:0000256" key="3">
    <source>
        <dbReference type="ARBA" id="ARBA00022777"/>
    </source>
</evidence>
<dbReference type="RefSeq" id="WP_075276750.1">
    <property type="nucleotide sequence ID" value="NZ_CP016908.1"/>
</dbReference>
<evidence type="ECO:0000259" key="6">
    <source>
        <dbReference type="PROSITE" id="PS50011"/>
    </source>
</evidence>
<keyword evidence="2 5" id="KW-0547">Nucleotide-binding</keyword>
<proteinExistence type="predicted"/>
<accession>A0A1L6MX22</accession>
<dbReference type="PROSITE" id="PS00108">
    <property type="entry name" value="PROTEIN_KINASE_ST"/>
    <property type="match status" value="1"/>
</dbReference>
<evidence type="ECO:0000256" key="4">
    <source>
        <dbReference type="ARBA" id="ARBA00022840"/>
    </source>
</evidence>
<dbReference type="InterPro" id="IPR011009">
    <property type="entry name" value="Kinase-like_dom_sf"/>
</dbReference>
<dbReference type="PROSITE" id="PS50011">
    <property type="entry name" value="PROTEIN_KINASE_DOM"/>
    <property type="match status" value="1"/>
</dbReference>
<reference evidence="7 8" key="1">
    <citation type="submission" date="2016-08" db="EMBL/GenBank/DDBJ databases">
        <title>Identification and validation of antigenic proteins from Pajaroellobacter abortibovis using de-novo genome sequence assembly and reverse vaccinology.</title>
        <authorList>
            <person name="Welly B.T."/>
            <person name="Miller M.R."/>
            <person name="Stott J.L."/>
            <person name="Blanchard M.T."/>
            <person name="Islas-Trejo A.D."/>
            <person name="O'Rourke S.M."/>
            <person name="Young A.E."/>
            <person name="Medrano J.F."/>
            <person name="Van Eenennaam A.L."/>
        </authorList>
    </citation>
    <scope>NUCLEOTIDE SEQUENCE [LARGE SCALE GENOMIC DNA]</scope>
    <source>
        <strain evidence="7 8">BTF92-0548A/99-0131</strain>
    </source>
</reference>
<evidence type="ECO:0000313" key="8">
    <source>
        <dbReference type="Proteomes" id="UP000185544"/>
    </source>
</evidence>
<dbReference type="Gene3D" id="1.10.510.10">
    <property type="entry name" value="Transferase(Phosphotransferase) domain 1"/>
    <property type="match status" value="1"/>
</dbReference>
<keyword evidence="1" id="KW-0808">Transferase</keyword>
<evidence type="ECO:0000256" key="5">
    <source>
        <dbReference type="PROSITE-ProRule" id="PRU10141"/>
    </source>
</evidence>
<sequence>MKSKKKFFLACRYRVLHELGRGGMGIVYLCYDEKTDKHVALKRIESQRNSTTKYEQLLIRNRFEQEVQALALLNHPTLVRALDFGQLEDGSFFIVMDVIPGKSVYEWIISSTLSWKTIWMLVDQVLAGLAHAHARGIIHADLKPSNILLDLSHNDKLRAYVLDLGLAWLRSSKPISNTSTTPLFPSLGGGTVGWLAPEQIRGSFTLVGPPTDIYAVGCIVYRLLTGKELFEGEANNVLRAHKREPIPSFEIPKEVPHEVIPLVKRMLAKKPWHRFQFAADVRQEWKQMMPSDAVPFEVLIAKDKKRIQRKEHEFVSPSLSALLPAPLVGKKRKQDQLLKIAEQVREKREFGSCMSLLTAKKEGEESRLAEWLCEQVYERGWMETLRAHYTQDSHLTHGVSDGLVRAVNTYFHLNGADRALVEQTLIARWEVQPQDRETLNWIAALVEWLRPTPSGEVAPLTPTAFQTQIQPQDDCFYTYVACEVLRRLSQQRPLLVWIDHLHLAPPHIFEVLEALAKHTTSTRLLVVGTLDNRTHKSNSALSLFLKKIEKLWKIY</sequence>
<keyword evidence="8" id="KW-1185">Reference proteome</keyword>
<dbReference type="InterPro" id="IPR000719">
    <property type="entry name" value="Prot_kinase_dom"/>
</dbReference>
<dbReference type="AlphaFoldDB" id="A0A1L6MX22"/>
<dbReference type="Gene3D" id="3.30.200.20">
    <property type="entry name" value="Phosphorylase Kinase, domain 1"/>
    <property type="match status" value="1"/>
</dbReference>
<evidence type="ECO:0000313" key="7">
    <source>
        <dbReference type="EMBL" id="APS00084.1"/>
    </source>
</evidence>
<organism evidence="7 8">
    <name type="scientific">Pajaroellobacter abortibovis</name>
    <dbReference type="NCBI Taxonomy" id="1882918"/>
    <lineage>
        <taxon>Bacteria</taxon>
        <taxon>Pseudomonadati</taxon>
        <taxon>Myxococcota</taxon>
        <taxon>Polyangia</taxon>
        <taxon>Polyangiales</taxon>
        <taxon>Polyangiaceae</taxon>
    </lineage>
</organism>
<name>A0A1L6MX22_9BACT</name>
<evidence type="ECO:0000256" key="2">
    <source>
        <dbReference type="ARBA" id="ARBA00022741"/>
    </source>
</evidence>
<dbReference type="EMBL" id="CP016908">
    <property type="protein sequence ID" value="APS00084.1"/>
    <property type="molecule type" value="Genomic_DNA"/>
</dbReference>
<dbReference type="SUPFAM" id="SSF56112">
    <property type="entry name" value="Protein kinase-like (PK-like)"/>
    <property type="match status" value="1"/>
</dbReference>
<dbReference type="STRING" id="1882918.BCY86_04865"/>
<dbReference type="Pfam" id="PF00069">
    <property type="entry name" value="Pkinase"/>
    <property type="match status" value="1"/>
</dbReference>
<dbReference type="PANTHER" id="PTHR43289">
    <property type="entry name" value="MITOGEN-ACTIVATED PROTEIN KINASE KINASE KINASE 20-RELATED"/>
    <property type="match status" value="1"/>
</dbReference>
<dbReference type="GO" id="GO:0004674">
    <property type="term" value="F:protein serine/threonine kinase activity"/>
    <property type="evidence" value="ECO:0007669"/>
    <property type="project" value="TreeGrafter"/>
</dbReference>
<protein>
    <recommendedName>
        <fullName evidence="6">Protein kinase domain-containing protein</fullName>
    </recommendedName>
</protein>
<dbReference type="GO" id="GO:0005524">
    <property type="term" value="F:ATP binding"/>
    <property type="evidence" value="ECO:0007669"/>
    <property type="project" value="UniProtKB-UniRule"/>
</dbReference>